<dbReference type="InterPro" id="IPR001959">
    <property type="entry name" value="Transposase"/>
</dbReference>
<proteinExistence type="inferred from homology"/>
<dbReference type="HOGENOM" id="CLU_032903_0_0_0"/>
<accession>A8F730</accession>
<dbReference type="RefSeq" id="WP_012003440.1">
    <property type="nucleotide sequence ID" value="NC_009828.1"/>
</dbReference>
<evidence type="ECO:0000313" key="13">
    <source>
        <dbReference type="Proteomes" id="UP000002016"/>
    </source>
</evidence>
<dbReference type="GO" id="GO:0032259">
    <property type="term" value="P:methylation"/>
    <property type="evidence" value="ECO:0007669"/>
    <property type="project" value="UniProtKB-KW"/>
</dbReference>
<evidence type="ECO:0000256" key="6">
    <source>
        <dbReference type="ARBA" id="ARBA00023125"/>
    </source>
</evidence>
<keyword evidence="4" id="KW-0479">Metal-binding</keyword>
<evidence type="ECO:0000256" key="1">
    <source>
        <dbReference type="ARBA" id="ARBA00008761"/>
    </source>
</evidence>
<comment type="similarity">
    <text evidence="2">In the N-terminal section; belongs to the transposase 2 family.</text>
</comment>
<dbReference type="GO" id="GO:0003677">
    <property type="term" value="F:DNA binding"/>
    <property type="evidence" value="ECO:0007669"/>
    <property type="project" value="UniProtKB-KW"/>
</dbReference>
<keyword evidence="7" id="KW-0233">DNA recombination</keyword>
<evidence type="ECO:0000256" key="3">
    <source>
        <dbReference type="ARBA" id="ARBA00022578"/>
    </source>
</evidence>
<feature type="coiled-coil region" evidence="8">
    <location>
        <begin position="205"/>
        <end position="232"/>
    </location>
</feature>
<dbReference type="PANTHER" id="PTHR30405">
    <property type="entry name" value="TRANSPOSASE"/>
    <property type="match status" value="1"/>
</dbReference>
<dbReference type="Pfam" id="PF01385">
    <property type="entry name" value="OrfB_IS605"/>
    <property type="match status" value="1"/>
</dbReference>
<evidence type="ECO:0000313" key="12">
    <source>
        <dbReference type="EMBL" id="ABV33964.1"/>
    </source>
</evidence>
<keyword evidence="5" id="KW-0862">Zinc</keyword>
<evidence type="ECO:0000256" key="4">
    <source>
        <dbReference type="ARBA" id="ARBA00022723"/>
    </source>
</evidence>
<evidence type="ECO:0000259" key="10">
    <source>
        <dbReference type="Pfam" id="PF07282"/>
    </source>
</evidence>
<dbReference type="AlphaFoldDB" id="A8F730"/>
<sequence>MLRAYKYRIYPTKEQREFFEKTFGSCRFVWNKILEEKLQALERGERLPRITPAKYKEEFPFLREVDSLALANVQLQQEQAFRNHFKNRKMFGIPKFKKKKDKQSFTTNNQNGTVMLIAEYLKIPKLKTLIRMKQHRTFEGTIKSVTISKTKTGKYYVSVLVEEEPKQDYNNNKKNLICGIDVGIISFATIATDTGIVKIEYPKYLIKNEKRLKRLQRQLSRKQRNSKNYEKARIVLAKKHEYIRNAREDFLHKLSKTIIDDNQVVVVEGLNIKGLTRTKLAKHILDNSWSKFISFLKYKADMYDVKVIEAGQFFPSSKTCSICGYINKELELKDRVWTCPKCGTTHDRDENAAINLREYGLDLYNQLVGMEQPELTPVETGPLPQGKSGR</sequence>
<keyword evidence="3" id="KW-0815">Transposition</keyword>
<evidence type="ECO:0000256" key="2">
    <source>
        <dbReference type="ARBA" id="ARBA00011044"/>
    </source>
</evidence>
<dbReference type="GO" id="GO:0032196">
    <property type="term" value="P:transposition"/>
    <property type="evidence" value="ECO:0007669"/>
    <property type="project" value="UniProtKB-KW"/>
</dbReference>
<comment type="similarity">
    <text evidence="1">In the C-terminal section; belongs to the transposase 35 family.</text>
</comment>
<dbReference type="EC" id="2.1.1.37" evidence="12"/>
<dbReference type="EMBL" id="CP000812">
    <property type="protein sequence ID" value="ABV33964.1"/>
    <property type="molecule type" value="Genomic_DNA"/>
</dbReference>
<keyword evidence="12" id="KW-0489">Methyltransferase</keyword>
<dbReference type="eggNOG" id="COG0675">
    <property type="taxonomic scope" value="Bacteria"/>
</dbReference>
<dbReference type="NCBIfam" id="TIGR01766">
    <property type="entry name" value="IS200/IS605 family accessory protein TnpB-like domain"/>
    <property type="match status" value="1"/>
</dbReference>
<reference evidence="12 13" key="1">
    <citation type="submission" date="2007-08" db="EMBL/GenBank/DDBJ databases">
        <title>Complete sequence of Thermotoga lettingae TMO.</title>
        <authorList>
            <consortium name="US DOE Joint Genome Institute"/>
            <person name="Copeland A."/>
            <person name="Lucas S."/>
            <person name="Lapidus A."/>
            <person name="Barry K."/>
            <person name="Glavina del Rio T."/>
            <person name="Dalin E."/>
            <person name="Tice H."/>
            <person name="Pitluck S."/>
            <person name="Foster B."/>
            <person name="Bruce D."/>
            <person name="Schmutz J."/>
            <person name="Larimer F."/>
            <person name="Land M."/>
            <person name="Hauser L."/>
            <person name="Kyrpides N."/>
            <person name="Mikhailova N."/>
            <person name="Nelson K."/>
            <person name="Gogarten J.P."/>
            <person name="Noll K."/>
            <person name="Richardson P."/>
        </authorList>
    </citation>
    <scope>NUCLEOTIDE SEQUENCE [LARGE SCALE GENOMIC DNA]</scope>
    <source>
        <strain evidence="13">ATCC BAA-301 / DSM 14385 / NBRC 107922 / TMO</strain>
    </source>
</reference>
<feature type="domain" description="Transposase putative helix-turn-helix" evidence="11">
    <location>
        <begin position="1"/>
        <end position="45"/>
    </location>
</feature>
<dbReference type="GO" id="GO:0003886">
    <property type="term" value="F:DNA (cytosine-5-)-methyltransferase activity"/>
    <property type="evidence" value="ECO:0007669"/>
    <property type="project" value="UniProtKB-EC"/>
</dbReference>
<keyword evidence="12" id="KW-0808">Transferase</keyword>
<dbReference type="GO" id="GO:0046872">
    <property type="term" value="F:metal ion binding"/>
    <property type="evidence" value="ECO:0007669"/>
    <property type="project" value="UniProtKB-KW"/>
</dbReference>
<protein>
    <submittedName>
        <fullName evidence="12">Transposase, IS605 OrfB family</fullName>
        <ecNumber evidence="12">2.1.1.37</ecNumber>
    </submittedName>
</protein>
<reference evidence="12 13" key="2">
    <citation type="journal article" date="2009" name="Proc. Natl. Acad. Sci. U.S.A.">
        <title>On the chimeric nature, thermophilic origin, and phylogenetic placement of the Thermotogales.</title>
        <authorList>
            <person name="Zhaxybayeva O."/>
            <person name="Swithers K.S."/>
            <person name="Lapierre P."/>
            <person name="Fournier G.P."/>
            <person name="Bickhart D.M."/>
            <person name="DeBoy R.T."/>
            <person name="Nelson K.E."/>
            <person name="Nesbo C.L."/>
            <person name="Doolittle W.F."/>
            <person name="Gogarten J.P."/>
            <person name="Noll K.M."/>
        </authorList>
    </citation>
    <scope>NUCLEOTIDE SEQUENCE [LARGE SCALE GENOMIC DNA]</scope>
    <source>
        <strain evidence="13">ATCC BAA-301 / DSM 14385 / NBRC 107922 / TMO</strain>
    </source>
</reference>
<gene>
    <name evidence="12" type="ordered locus">Tlet_1408</name>
</gene>
<keyword evidence="8" id="KW-0175">Coiled coil</keyword>
<dbReference type="GO" id="GO:0006310">
    <property type="term" value="P:DNA recombination"/>
    <property type="evidence" value="ECO:0007669"/>
    <property type="project" value="UniProtKB-KW"/>
</dbReference>
<feature type="domain" description="Probable transposase IS891/IS1136/IS1341" evidence="9">
    <location>
        <begin position="160"/>
        <end position="277"/>
    </location>
</feature>
<evidence type="ECO:0000256" key="8">
    <source>
        <dbReference type="SAM" id="Coils"/>
    </source>
</evidence>
<evidence type="ECO:0000259" key="11">
    <source>
        <dbReference type="Pfam" id="PF12323"/>
    </source>
</evidence>
<dbReference type="NCBIfam" id="NF040570">
    <property type="entry name" value="guided_TnpB"/>
    <property type="match status" value="1"/>
</dbReference>
<dbReference type="InterPro" id="IPR021027">
    <property type="entry name" value="Transposase_put_HTH"/>
</dbReference>
<organism evidence="12 13">
    <name type="scientific">Pseudothermotoga lettingae (strain ATCC BAA-301 / DSM 14385 / NBRC 107922 / TMO)</name>
    <name type="common">Thermotoga lettingae</name>
    <dbReference type="NCBI Taxonomy" id="416591"/>
    <lineage>
        <taxon>Bacteria</taxon>
        <taxon>Thermotogati</taxon>
        <taxon>Thermotogota</taxon>
        <taxon>Thermotogae</taxon>
        <taxon>Thermotogales</taxon>
        <taxon>Thermotogaceae</taxon>
        <taxon>Pseudothermotoga</taxon>
    </lineage>
</organism>
<evidence type="ECO:0000256" key="7">
    <source>
        <dbReference type="ARBA" id="ARBA00023172"/>
    </source>
</evidence>
<dbReference type="PANTHER" id="PTHR30405:SF11">
    <property type="entry name" value="RNA-GUIDED DNA ENDONUCLEASE RV2885C-RELATED"/>
    <property type="match status" value="1"/>
</dbReference>
<dbReference type="STRING" id="416591.Tlet_1408"/>
<name>A8F730_PSELT</name>
<evidence type="ECO:0000256" key="5">
    <source>
        <dbReference type="ARBA" id="ARBA00022833"/>
    </source>
</evidence>
<dbReference type="KEGG" id="tle:Tlet_1408"/>
<dbReference type="Pfam" id="PF12323">
    <property type="entry name" value="HTH_OrfB_IS605"/>
    <property type="match status" value="1"/>
</dbReference>
<keyword evidence="6" id="KW-0238">DNA-binding</keyword>
<feature type="domain" description="Cas12f1-like TNB" evidence="10">
    <location>
        <begin position="289"/>
        <end position="356"/>
    </location>
</feature>
<dbReference type="InterPro" id="IPR010095">
    <property type="entry name" value="Cas12f1-like_TNB"/>
</dbReference>
<dbReference type="Pfam" id="PF07282">
    <property type="entry name" value="Cas12f1-like_TNB"/>
    <property type="match status" value="1"/>
</dbReference>
<evidence type="ECO:0000259" key="9">
    <source>
        <dbReference type="Pfam" id="PF01385"/>
    </source>
</evidence>
<keyword evidence="13" id="KW-1185">Reference proteome</keyword>
<dbReference type="InterPro" id="IPR051399">
    <property type="entry name" value="RNA-guided_DNA_endo/Transpos"/>
</dbReference>
<dbReference type="Proteomes" id="UP000002016">
    <property type="component" value="Chromosome"/>
</dbReference>